<name>A0A4Y8LD63_9BACL</name>
<protein>
    <submittedName>
        <fullName evidence="2">Uncharacterized protein</fullName>
    </submittedName>
</protein>
<keyword evidence="1" id="KW-0472">Membrane</keyword>
<evidence type="ECO:0000313" key="3">
    <source>
        <dbReference type="Proteomes" id="UP000297776"/>
    </source>
</evidence>
<organism evidence="2 3">
    <name type="scientific">Jeotgalibacillus salarius</name>
    <dbReference type="NCBI Taxonomy" id="546023"/>
    <lineage>
        <taxon>Bacteria</taxon>
        <taxon>Bacillati</taxon>
        <taxon>Bacillota</taxon>
        <taxon>Bacilli</taxon>
        <taxon>Bacillales</taxon>
        <taxon>Caryophanaceae</taxon>
        <taxon>Jeotgalibacillus</taxon>
    </lineage>
</organism>
<feature type="transmembrane region" description="Helical" evidence="1">
    <location>
        <begin position="24"/>
        <end position="45"/>
    </location>
</feature>
<feature type="transmembrane region" description="Helical" evidence="1">
    <location>
        <begin position="129"/>
        <end position="150"/>
    </location>
</feature>
<evidence type="ECO:0000256" key="1">
    <source>
        <dbReference type="SAM" id="Phobius"/>
    </source>
</evidence>
<dbReference type="OrthoDB" id="2451918at2"/>
<sequence length="190" mass="21545">MGQILLGLLLVFFKTNINFLDIGIAYYLTNLIGYILVFFGVRALGRKYESIEKVQPLVVFMIFHSLSFLILNASGNSPLTLPLDTYLAIISYVGLGFVIAGMFMVFVITSRLLEGLENEQGETPHTRRLKRLCAGMMTTYVLAGMFYFLFSMVPEITQILMGVLMLLKIIFLVEFYHIFLKSEAGVIEER</sequence>
<feature type="transmembrane region" description="Helical" evidence="1">
    <location>
        <begin position="86"/>
        <end position="108"/>
    </location>
</feature>
<feature type="transmembrane region" description="Helical" evidence="1">
    <location>
        <begin position="57"/>
        <end position="74"/>
    </location>
</feature>
<feature type="transmembrane region" description="Helical" evidence="1">
    <location>
        <begin position="156"/>
        <end position="180"/>
    </location>
</feature>
<accession>A0A4Y8LD63</accession>
<dbReference type="AlphaFoldDB" id="A0A4Y8LD63"/>
<keyword evidence="1" id="KW-0812">Transmembrane</keyword>
<keyword evidence="3" id="KW-1185">Reference proteome</keyword>
<dbReference type="EMBL" id="SORX01000006">
    <property type="protein sequence ID" value="TFE00568.1"/>
    <property type="molecule type" value="Genomic_DNA"/>
</dbReference>
<keyword evidence="1" id="KW-1133">Transmembrane helix</keyword>
<evidence type="ECO:0000313" key="2">
    <source>
        <dbReference type="EMBL" id="TFE00568.1"/>
    </source>
</evidence>
<dbReference type="RefSeq" id="WP_134381887.1">
    <property type="nucleotide sequence ID" value="NZ_SORX01000006.1"/>
</dbReference>
<dbReference type="Proteomes" id="UP000297776">
    <property type="component" value="Unassembled WGS sequence"/>
</dbReference>
<comment type="caution">
    <text evidence="2">The sequence shown here is derived from an EMBL/GenBank/DDBJ whole genome shotgun (WGS) entry which is preliminary data.</text>
</comment>
<proteinExistence type="predicted"/>
<reference evidence="2 3" key="1">
    <citation type="submission" date="2019-03" db="EMBL/GenBank/DDBJ databases">
        <authorList>
            <person name="Yang Y."/>
        </authorList>
    </citation>
    <scope>NUCLEOTIDE SEQUENCE [LARGE SCALE GENOMIC DNA]</scope>
    <source>
        <strain evidence="2 3">ASL-1</strain>
    </source>
</reference>
<gene>
    <name evidence="2" type="ORF">E2626_11370</name>
</gene>